<accession>A0A1Y3U6M9</accession>
<organism evidence="1 2">
    <name type="scientific">Enorma massiliensis</name>
    <dbReference type="NCBI Taxonomy" id="1472761"/>
    <lineage>
        <taxon>Bacteria</taxon>
        <taxon>Bacillati</taxon>
        <taxon>Actinomycetota</taxon>
        <taxon>Coriobacteriia</taxon>
        <taxon>Coriobacteriales</taxon>
        <taxon>Coriobacteriaceae</taxon>
        <taxon>Enorma</taxon>
    </lineage>
</organism>
<evidence type="ECO:0008006" key="3">
    <source>
        <dbReference type="Google" id="ProtNLM"/>
    </source>
</evidence>
<dbReference type="EMBL" id="NFHO01000003">
    <property type="protein sequence ID" value="OUN43805.1"/>
    <property type="molecule type" value="Genomic_DNA"/>
</dbReference>
<dbReference type="Proteomes" id="UP000196560">
    <property type="component" value="Unassembled WGS sequence"/>
</dbReference>
<reference evidence="2" key="1">
    <citation type="submission" date="2017-04" db="EMBL/GenBank/DDBJ databases">
        <title>Function of individual gut microbiota members based on whole genome sequencing of pure cultures obtained from chicken caecum.</title>
        <authorList>
            <person name="Medvecky M."/>
            <person name="Cejkova D."/>
            <person name="Polansky O."/>
            <person name="Karasova D."/>
            <person name="Kubasova T."/>
            <person name="Cizek A."/>
            <person name="Rychlik I."/>
        </authorList>
    </citation>
    <scope>NUCLEOTIDE SEQUENCE [LARGE SCALE GENOMIC DNA]</scope>
    <source>
        <strain evidence="2">An70</strain>
    </source>
</reference>
<dbReference type="eggNOG" id="COG4198">
    <property type="taxonomic scope" value="Bacteria"/>
</dbReference>
<dbReference type="Pfam" id="PF06245">
    <property type="entry name" value="DUF1015"/>
    <property type="match status" value="1"/>
</dbReference>
<dbReference type="PIRSF" id="PIRSF033563">
    <property type="entry name" value="UCP033563"/>
    <property type="match status" value="1"/>
</dbReference>
<protein>
    <recommendedName>
        <fullName evidence="3">DUF1015 domain-containing protein</fullName>
    </recommendedName>
</protein>
<name>A0A1Y3U6M9_9ACTN</name>
<dbReference type="InterPro" id="IPR008323">
    <property type="entry name" value="UCP033563"/>
</dbReference>
<comment type="caution">
    <text evidence="1">The sequence shown here is derived from an EMBL/GenBank/DDBJ whole genome shotgun (WGS) entry which is preliminary data.</text>
</comment>
<dbReference type="PANTHER" id="PTHR36454">
    <property type="entry name" value="LMO2823 PROTEIN"/>
    <property type="match status" value="1"/>
</dbReference>
<dbReference type="STRING" id="1118060.GCA_000311845_01285"/>
<dbReference type="RefSeq" id="WP_087186097.1">
    <property type="nucleotide sequence ID" value="NZ_NFHO01000003.1"/>
</dbReference>
<proteinExistence type="predicted"/>
<evidence type="ECO:0000313" key="1">
    <source>
        <dbReference type="EMBL" id="OUN43805.1"/>
    </source>
</evidence>
<gene>
    <name evidence="1" type="ORF">B5G21_03705</name>
</gene>
<dbReference type="PANTHER" id="PTHR36454:SF1">
    <property type="entry name" value="DUF1015 DOMAIN-CONTAINING PROTEIN"/>
    <property type="match status" value="1"/>
</dbReference>
<keyword evidence="2" id="KW-1185">Reference proteome</keyword>
<evidence type="ECO:0000313" key="2">
    <source>
        <dbReference type="Proteomes" id="UP000196560"/>
    </source>
</evidence>
<sequence>MKVLPFPCTRPAPEVAAEVAAPPYDVFDRDEAAAYVQERPLSFVNIDRPETQFPPSQDMYAPEVYARAAELLRERIADGTYLYDAAPCYYLYELKRAGRAQTGIVAVCSVADYEEGRIKRHELTRPDKEQDRVDHIEALGYQTGPIFLAYRDEPVLQFILDAVKTGKPLYHFTDEEGIEQTVWRIHRPESIEAIHAMLERMPSLYIADGHHRTASAVRAAHDLRSKAQAEGTYTGKEPFNYFLSVLFPASQLTILPYNRVVADRAGLSPAELIERVQAAGFQVEEHNGPVEPEQPTVFGLFSAGRWWKLSCSPELLAEAQSAGPVAALDASILQEHLLGPILGIGDPRLDERIAFVGGIRGTAELEERAGSLGVAFTLHATSMDQLMAVADAGLLMPPKSTWFEPKLRSGLFLHRIA</sequence>
<dbReference type="AlphaFoldDB" id="A0A1Y3U6M9"/>